<sequence length="352" mass="41440">MLAELHFPTEPIQPEQLDDYLERGWFRMGQSIFTTNFLKFKGLFYSAIWLRVDLRTFIPSKTQEKIRKMNSKFTVRIYPTSPDLATNRLTLFEKYKNSVPFDTAPSLSHLLYDNGFKNVYNSYEICVFDTEKLIACGIIDLGKDSSEGIVCFYDPDYKKHSLGKYLMLLKMEFCQKQGMKFFYPGYFAPHYPMFNYKLDLSNDAMEYLELGSNLWKPINQFDFFETPLAVMNRKLRELSDCLKRRRFEHQLLHYEYFDAEIVPTLKGLQLFDFPVFLFCFDVGTSISNPIIVYDIFSQQYHLVICDTAYKLDNQVYKEHIYNSHLLQMTQHLFASESAEAMALVVAKSLEKV</sequence>
<evidence type="ECO:0000313" key="3">
    <source>
        <dbReference type="Proteomes" id="UP000245489"/>
    </source>
</evidence>
<evidence type="ECO:0000259" key="1">
    <source>
        <dbReference type="Pfam" id="PF04377"/>
    </source>
</evidence>
<comment type="caution">
    <text evidence="2">The sequence shown here is derived from an EMBL/GenBank/DDBJ whole genome shotgun (WGS) entry which is preliminary data.</text>
</comment>
<accession>A0A316EFS6</accession>
<dbReference type="Proteomes" id="UP000245489">
    <property type="component" value="Unassembled WGS sequence"/>
</dbReference>
<name>A0A316EFS6_9BACT</name>
<dbReference type="GO" id="GO:0004057">
    <property type="term" value="F:arginyl-tRNA--protein transferase activity"/>
    <property type="evidence" value="ECO:0007669"/>
    <property type="project" value="InterPro"/>
</dbReference>
<feature type="domain" description="N-end rule aminoacyl transferase C-terminal" evidence="1">
    <location>
        <begin position="89"/>
        <end position="200"/>
    </location>
</feature>
<keyword evidence="2" id="KW-0808">Transferase</keyword>
<dbReference type="GO" id="GO:0005737">
    <property type="term" value="C:cytoplasm"/>
    <property type="evidence" value="ECO:0007669"/>
    <property type="project" value="TreeGrafter"/>
</dbReference>
<dbReference type="RefSeq" id="WP_109741824.1">
    <property type="nucleotide sequence ID" value="NZ_QGGO01000004.1"/>
</dbReference>
<dbReference type="InterPro" id="IPR030700">
    <property type="entry name" value="N-end_Aminoacyl_Trfase"/>
</dbReference>
<dbReference type="SUPFAM" id="SSF55729">
    <property type="entry name" value="Acyl-CoA N-acyltransferases (Nat)"/>
    <property type="match status" value="1"/>
</dbReference>
<dbReference type="AlphaFoldDB" id="A0A316EFS6"/>
<dbReference type="InterPro" id="IPR016181">
    <property type="entry name" value="Acyl_CoA_acyltransferase"/>
</dbReference>
<organism evidence="2 3">
    <name type="scientific">Arcicella aurantiaca</name>
    <dbReference type="NCBI Taxonomy" id="591202"/>
    <lineage>
        <taxon>Bacteria</taxon>
        <taxon>Pseudomonadati</taxon>
        <taxon>Bacteroidota</taxon>
        <taxon>Cytophagia</taxon>
        <taxon>Cytophagales</taxon>
        <taxon>Flectobacillaceae</taxon>
        <taxon>Arcicella</taxon>
    </lineage>
</organism>
<dbReference type="InterPro" id="IPR007472">
    <property type="entry name" value="N-end_Aminoacyl_Trfase_C"/>
</dbReference>
<dbReference type="OrthoDB" id="9782022at2"/>
<protein>
    <submittedName>
        <fullName evidence="2">Arginine-tRNA-protein transferase</fullName>
    </submittedName>
</protein>
<evidence type="ECO:0000313" key="2">
    <source>
        <dbReference type="EMBL" id="PWK28269.1"/>
    </source>
</evidence>
<gene>
    <name evidence="2" type="ORF">LV89_01052</name>
</gene>
<dbReference type="PANTHER" id="PTHR21367:SF1">
    <property type="entry name" value="ARGINYL-TRNA--PROTEIN TRANSFERASE 1"/>
    <property type="match status" value="1"/>
</dbReference>
<dbReference type="EMBL" id="QGGO01000004">
    <property type="protein sequence ID" value="PWK28269.1"/>
    <property type="molecule type" value="Genomic_DNA"/>
</dbReference>
<dbReference type="Pfam" id="PF04377">
    <property type="entry name" value="ATE_C"/>
    <property type="match status" value="1"/>
</dbReference>
<dbReference type="PANTHER" id="PTHR21367">
    <property type="entry name" value="ARGININE-TRNA-PROTEIN TRANSFERASE 1"/>
    <property type="match status" value="1"/>
</dbReference>
<proteinExistence type="predicted"/>
<reference evidence="2 3" key="1">
    <citation type="submission" date="2018-05" db="EMBL/GenBank/DDBJ databases">
        <title>Genomic Encyclopedia of Archaeal and Bacterial Type Strains, Phase II (KMG-II): from individual species to whole genera.</title>
        <authorList>
            <person name="Goeker M."/>
        </authorList>
    </citation>
    <scope>NUCLEOTIDE SEQUENCE [LARGE SCALE GENOMIC DNA]</scope>
    <source>
        <strain evidence="2 3">DSM 22214</strain>
    </source>
</reference>
<keyword evidence="3" id="KW-1185">Reference proteome</keyword>